<proteinExistence type="predicted"/>
<name>A0AAV7LK35_PLEWA</name>
<evidence type="ECO:0000313" key="2">
    <source>
        <dbReference type="EMBL" id="KAJ1091387.1"/>
    </source>
</evidence>
<sequence>MRQLKIVNPSAPSLLLPTWSRGLPAEARPGRRTAPAGLLARRGRPQRLPHSRGQRDSGGIPAIKSSGARRPGDPPVRAAGSDSRGLQPRRCSCAPGGTPRGQTPGT</sequence>
<dbReference type="EMBL" id="JANPWB010000015">
    <property type="protein sequence ID" value="KAJ1091387.1"/>
    <property type="molecule type" value="Genomic_DNA"/>
</dbReference>
<feature type="region of interest" description="Disordered" evidence="1">
    <location>
        <begin position="1"/>
        <end position="106"/>
    </location>
</feature>
<comment type="caution">
    <text evidence="2">The sequence shown here is derived from an EMBL/GenBank/DDBJ whole genome shotgun (WGS) entry which is preliminary data.</text>
</comment>
<evidence type="ECO:0000313" key="3">
    <source>
        <dbReference type="Proteomes" id="UP001066276"/>
    </source>
</evidence>
<feature type="compositionally biased region" description="Low complexity" evidence="1">
    <location>
        <begin position="95"/>
        <end position="106"/>
    </location>
</feature>
<dbReference type="Proteomes" id="UP001066276">
    <property type="component" value="Chromosome 11"/>
</dbReference>
<organism evidence="2 3">
    <name type="scientific">Pleurodeles waltl</name>
    <name type="common">Iberian ribbed newt</name>
    <dbReference type="NCBI Taxonomy" id="8319"/>
    <lineage>
        <taxon>Eukaryota</taxon>
        <taxon>Metazoa</taxon>
        <taxon>Chordata</taxon>
        <taxon>Craniata</taxon>
        <taxon>Vertebrata</taxon>
        <taxon>Euteleostomi</taxon>
        <taxon>Amphibia</taxon>
        <taxon>Batrachia</taxon>
        <taxon>Caudata</taxon>
        <taxon>Salamandroidea</taxon>
        <taxon>Salamandridae</taxon>
        <taxon>Pleurodelinae</taxon>
        <taxon>Pleurodeles</taxon>
    </lineage>
</organism>
<keyword evidence="3" id="KW-1185">Reference proteome</keyword>
<reference evidence="2" key="1">
    <citation type="journal article" date="2022" name="bioRxiv">
        <title>Sequencing and chromosome-scale assembly of the giantPleurodeles waltlgenome.</title>
        <authorList>
            <person name="Brown T."/>
            <person name="Elewa A."/>
            <person name="Iarovenko S."/>
            <person name="Subramanian E."/>
            <person name="Araus A.J."/>
            <person name="Petzold A."/>
            <person name="Susuki M."/>
            <person name="Suzuki K.-i.T."/>
            <person name="Hayashi T."/>
            <person name="Toyoda A."/>
            <person name="Oliveira C."/>
            <person name="Osipova E."/>
            <person name="Leigh N.D."/>
            <person name="Simon A."/>
            <person name="Yun M.H."/>
        </authorList>
    </citation>
    <scope>NUCLEOTIDE SEQUENCE</scope>
    <source>
        <strain evidence="2">20211129_DDA</strain>
        <tissue evidence="2">Liver</tissue>
    </source>
</reference>
<evidence type="ECO:0000256" key="1">
    <source>
        <dbReference type="SAM" id="MobiDB-lite"/>
    </source>
</evidence>
<gene>
    <name evidence="2" type="ORF">NDU88_004513</name>
</gene>
<feature type="compositionally biased region" description="Basic residues" evidence="1">
    <location>
        <begin position="41"/>
        <end position="52"/>
    </location>
</feature>
<protein>
    <submittedName>
        <fullName evidence="2">Uncharacterized protein</fullName>
    </submittedName>
</protein>
<accession>A0AAV7LK35</accession>
<dbReference type="AlphaFoldDB" id="A0AAV7LK35"/>